<accession>A0ABN7VS90</accession>
<evidence type="ECO:0000313" key="2">
    <source>
        <dbReference type="Proteomes" id="UP000789901"/>
    </source>
</evidence>
<organism evidence="1 2">
    <name type="scientific">Gigaspora margarita</name>
    <dbReference type="NCBI Taxonomy" id="4874"/>
    <lineage>
        <taxon>Eukaryota</taxon>
        <taxon>Fungi</taxon>
        <taxon>Fungi incertae sedis</taxon>
        <taxon>Mucoromycota</taxon>
        <taxon>Glomeromycotina</taxon>
        <taxon>Glomeromycetes</taxon>
        <taxon>Diversisporales</taxon>
        <taxon>Gigasporaceae</taxon>
        <taxon>Gigaspora</taxon>
    </lineage>
</organism>
<proteinExistence type="predicted"/>
<comment type="caution">
    <text evidence="1">The sequence shown here is derived from an EMBL/GenBank/DDBJ whole genome shotgun (WGS) entry which is preliminary data.</text>
</comment>
<gene>
    <name evidence="1" type="ORF">GMARGA_LOCUS21559</name>
</gene>
<sequence length="508" mass="58545">MSTSPKAETAATAAQYNILQQRRLNNYDNLIDFEPQEYDNGEEDNDRMVIIDPDDVLILSLHDIVTDNHYINADYQDEYEKRYLQQRADRTYTYEYRRLQINDPIVDPLEPGTQPKNNCFLQTPQVRFDNPSLLPQRCSPTPVRTPPTPRRTAQFLNDLPQPLPAHGAAAANPMDQLIQSMNNLILAMENNANQPQETKVVKFSTFSSAELRAQQQGLGETVDEYYDELERLYHKADPMGKYLQIDRICQFVDSLRQKLREPVEMECPTTLQQALKKAKAAEAAYSRGGPLSSYLLKRSYLSQENSNNEELNELKKAIFEMAQNMKILIQKQNENKKPVTNSIPNLLRAMSTQPYPYQSNSSNSRLNQPLPDKLLSPLVLNSNMEMPDVSKLAIEVIYYKAVVEQYPIYLILDTEKTPSRNCENLLIEINKVVIPIDVEVTEAREYTMIVETDWLARNDIRLGETDGINELEEQQQVRVEELVKANKKLFAEGLTQLERTQEKKHQIR</sequence>
<reference evidence="1 2" key="1">
    <citation type="submission" date="2021-06" db="EMBL/GenBank/DDBJ databases">
        <authorList>
            <person name="Kallberg Y."/>
            <person name="Tangrot J."/>
            <person name="Rosling A."/>
        </authorList>
    </citation>
    <scope>NUCLEOTIDE SEQUENCE [LARGE SCALE GENOMIC DNA]</scope>
    <source>
        <strain evidence="1 2">120-4 pot B 10/14</strain>
    </source>
</reference>
<feature type="non-terminal residue" evidence="1">
    <location>
        <position position="508"/>
    </location>
</feature>
<keyword evidence="2" id="KW-1185">Reference proteome</keyword>
<evidence type="ECO:0000313" key="1">
    <source>
        <dbReference type="EMBL" id="CAG8793093.1"/>
    </source>
</evidence>
<dbReference type="Proteomes" id="UP000789901">
    <property type="component" value="Unassembled WGS sequence"/>
</dbReference>
<protein>
    <submittedName>
        <fullName evidence="1">26026_t:CDS:1</fullName>
    </submittedName>
</protein>
<name>A0ABN7VS90_GIGMA</name>
<dbReference type="EMBL" id="CAJVQB010020007">
    <property type="protein sequence ID" value="CAG8793093.1"/>
    <property type="molecule type" value="Genomic_DNA"/>
</dbReference>